<organism evidence="2 3">
    <name type="scientific">Tilletiopsis washingtonensis</name>
    <dbReference type="NCBI Taxonomy" id="58919"/>
    <lineage>
        <taxon>Eukaryota</taxon>
        <taxon>Fungi</taxon>
        <taxon>Dikarya</taxon>
        <taxon>Basidiomycota</taxon>
        <taxon>Ustilaginomycotina</taxon>
        <taxon>Exobasidiomycetes</taxon>
        <taxon>Entylomatales</taxon>
        <taxon>Entylomatales incertae sedis</taxon>
        <taxon>Tilletiopsis</taxon>
    </lineage>
</organism>
<evidence type="ECO:0000313" key="3">
    <source>
        <dbReference type="Proteomes" id="UP000245946"/>
    </source>
</evidence>
<dbReference type="RefSeq" id="XP_025596840.1">
    <property type="nucleotide sequence ID" value="XM_025745822.1"/>
</dbReference>
<dbReference type="EMBL" id="KZ819298">
    <property type="protein sequence ID" value="PWN96561.1"/>
    <property type="molecule type" value="Genomic_DNA"/>
</dbReference>
<name>A0A316Z4T1_9BASI</name>
<dbReference type="AlphaFoldDB" id="A0A316Z4T1"/>
<feature type="region of interest" description="Disordered" evidence="1">
    <location>
        <begin position="1"/>
        <end position="47"/>
    </location>
</feature>
<sequence>MCSRTGGAAKRRLPVHEHPNPSQRRREEAPHSSSATSPNTPRTLASLRSSPACLGPCEEEQAALPQCRRGAAAFCILRRCRCADASQRRGPDLSALCDASASRAGDPRRQRSQGPSTFCTLLIRSDIPDSAAACRCKRHEQAATLPLTLEEHASGSSIRLRRRRGPRRRGPRRPSSGPRVLQPAWLLCSASAAFPALRCGTSHLRTNRRPGTPTRPLRILWLGLSVADRHLWASTRKCSSPGTVRALLAQSRRAGHRRRPPSTAEGHARRRAASPCVRASHAAPFPFLPMQGPLQVQLCSCTHDGAGHQILSAASCPRRLTCRTATVTATATAGSPACTSSSAVR</sequence>
<accession>A0A316Z4T1</accession>
<evidence type="ECO:0000256" key="1">
    <source>
        <dbReference type="SAM" id="MobiDB-lite"/>
    </source>
</evidence>
<feature type="compositionally biased region" description="Basic residues" evidence="1">
    <location>
        <begin position="159"/>
        <end position="172"/>
    </location>
</feature>
<feature type="region of interest" description="Disordered" evidence="1">
    <location>
        <begin position="154"/>
        <end position="179"/>
    </location>
</feature>
<reference evidence="2 3" key="1">
    <citation type="journal article" date="2018" name="Mol. Biol. Evol.">
        <title>Broad Genomic Sampling Reveals a Smut Pathogenic Ancestry of the Fungal Clade Ustilaginomycotina.</title>
        <authorList>
            <person name="Kijpornyongpan T."/>
            <person name="Mondo S.J."/>
            <person name="Barry K."/>
            <person name="Sandor L."/>
            <person name="Lee J."/>
            <person name="Lipzen A."/>
            <person name="Pangilinan J."/>
            <person name="LaButti K."/>
            <person name="Hainaut M."/>
            <person name="Henrissat B."/>
            <person name="Grigoriev I.V."/>
            <person name="Spatafora J.W."/>
            <person name="Aime M.C."/>
        </authorList>
    </citation>
    <scope>NUCLEOTIDE SEQUENCE [LARGE SCALE GENOMIC DNA]</scope>
    <source>
        <strain evidence="2 3">MCA 4186</strain>
    </source>
</reference>
<keyword evidence="3" id="KW-1185">Reference proteome</keyword>
<gene>
    <name evidence="2" type="ORF">FA09DRAFT_76740</name>
</gene>
<protein>
    <submittedName>
        <fullName evidence="2">Uncharacterized protein</fullName>
    </submittedName>
</protein>
<dbReference type="GeneID" id="37273366"/>
<feature type="compositionally biased region" description="Basic and acidic residues" evidence="1">
    <location>
        <begin position="14"/>
        <end position="30"/>
    </location>
</feature>
<proteinExistence type="predicted"/>
<feature type="region of interest" description="Disordered" evidence="1">
    <location>
        <begin position="250"/>
        <end position="273"/>
    </location>
</feature>
<dbReference type="Proteomes" id="UP000245946">
    <property type="component" value="Unassembled WGS sequence"/>
</dbReference>
<evidence type="ECO:0000313" key="2">
    <source>
        <dbReference type="EMBL" id="PWN96561.1"/>
    </source>
</evidence>
<feature type="compositionally biased region" description="Polar residues" evidence="1">
    <location>
        <begin position="31"/>
        <end position="47"/>
    </location>
</feature>